<keyword evidence="2" id="KW-1185">Reference proteome</keyword>
<dbReference type="HOGENOM" id="CLU_2476480_0_0_10"/>
<protein>
    <submittedName>
        <fullName evidence="1">Ornithine cyclodeaminase</fullName>
    </submittedName>
</protein>
<dbReference type="InterPro" id="IPR003462">
    <property type="entry name" value="ODC_Mu_crystall"/>
</dbReference>
<dbReference type="PANTHER" id="PTHR13812">
    <property type="entry name" value="KETIMINE REDUCTASE MU-CRYSTALLIN"/>
    <property type="match status" value="1"/>
</dbReference>
<dbReference type="PANTHER" id="PTHR13812:SF19">
    <property type="entry name" value="KETIMINE REDUCTASE MU-CRYSTALLIN"/>
    <property type="match status" value="1"/>
</dbReference>
<dbReference type="InterPro" id="IPR023401">
    <property type="entry name" value="ODC_N"/>
</dbReference>
<dbReference type="EMBL" id="AAXU02000001">
    <property type="protein sequence ID" value="EAZ80392.1"/>
    <property type="molecule type" value="Genomic_DNA"/>
</dbReference>
<dbReference type="AlphaFoldDB" id="A3HYQ6"/>
<dbReference type="Proteomes" id="UP000003919">
    <property type="component" value="Unassembled WGS sequence"/>
</dbReference>
<dbReference type="eggNOG" id="COG2423">
    <property type="taxonomic scope" value="Bacteria"/>
</dbReference>
<dbReference type="GO" id="GO:0005737">
    <property type="term" value="C:cytoplasm"/>
    <property type="evidence" value="ECO:0007669"/>
    <property type="project" value="TreeGrafter"/>
</dbReference>
<sequence>MMNATELTARRTACTSALAASFLARKDAENLLVVGGGKVAQHLVQAHFTVRKFKKSKRLDAESIYLIKKNIELPTSPKTQITPIIIG</sequence>
<dbReference type="STRING" id="388413.ALPR1_05700"/>
<dbReference type="SUPFAM" id="SSF51735">
    <property type="entry name" value="NAD(P)-binding Rossmann-fold domains"/>
    <property type="match status" value="1"/>
</dbReference>
<reference evidence="1 2" key="1">
    <citation type="journal article" date="2011" name="J. Bacteriol.">
        <title>Complete genome sequence of Algoriphagus sp. PR1, bacterial prey of a colony-forming choanoflagellate.</title>
        <authorList>
            <person name="Alegado R.A."/>
            <person name="Ferriera S."/>
            <person name="Nusbaum C."/>
            <person name="Young S.K."/>
            <person name="Zeng Q."/>
            <person name="Imamovic A."/>
            <person name="Fairclough S.R."/>
            <person name="King N."/>
        </authorList>
    </citation>
    <scope>NUCLEOTIDE SEQUENCE [LARGE SCALE GENOMIC DNA]</scope>
    <source>
        <strain evidence="1 2">PR1</strain>
    </source>
</reference>
<dbReference type="OrthoDB" id="9792005at2"/>
<comment type="caution">
    <text evidence="1">The sequence shown here is derived from an EMBL/GenBank/DDBJ whole genome shotgun (WGS) entry which is preliminary data.</text>
</comment>
<dbReference type="Gene3D" id="3.30.1780.10">
    <property type="entry name" value="ornithine cyclodeaminase, domain 1"/>
    <property type="match status" value="1"/>
</dbReference>
<organism evidence="1 2">
    <name type="scientific">Algoriphagus machipongonensis</name>
    <dbReference type="NCBI Taxonomy" id="388413"/>
    <lineage>
        <taxon>Bacteria</taxon>
        <taxon>Pseudomonadati</taxon>
        <taxon>Bacteroidota</taxon>
        <taxon>Cytophagia</taxon>
        <taxon>Cytophagales</taxon>
        <taxon>Cyclobacteriaceae</taxon>
        <taxon>Algoriphagus</taxon>
    </lineage>
</organism>
<dbReference type="InterPro" id="IPR036291">
    <property type="entry name" value="NAD(P)-bd_dom_sf"/>
</dbReference>
<dbReference type="Gene3D" id="3.40.50.720">
    <property type="entry name" value="NAD(P)-binding Rossmann-like Domain"/>
    <property type="match status" value="1"/>
</dbReference>
<evidence type="ECO:0000313" key="1">
    <source>
        <dbReference type="EMBL" id="EAZ80392.1"/>
    </source>
</evidence>
<accession>A3HYQ6</accession>
<dbReference type="Pfam" id="PF02423">
    <property type="entry name" value="OCD_Mu_crystall"/>
    <property type="match status" value="1"/>
</dbReference>
<gene>
    <name evidence="1" type="ORF">ALPR1_05700</name>
</gene>
<proteinExistence type="predicted"/>
<name>A3HYQ6_9BACT</name>
<evidence type="ECO:0000313" key="2">
    <source>
        <dbReference type="Proteomes" id="UP000003919"/>
    </source>
</evidence>